<gene>
    <name evidence="1" type="ORF">CCACVL1_12158</name>
</gene>
<dbReference type="AlphaFoldDB" id="A0A1R3IH51"/>
<proteinExistence type="predicted"/>
<accession>A0A1R3IH51</accession>
<reference evidence="1 2" key="1">
    <citation type="submission" date="2013-09" db="EMBL/GenBank/DDBJ databases">
        <title>Corchorus capsularis genome sequencing.</title>
        <authorList>
            <person name="Alam M."/>
            <person name="Haque M.S."/>
            <person name="Islam M.S."/>
            <person name="Emdad E.M."/>
            <person name="Islam M.M."/>
            <person name="Ahmed B."/>
            <person name="Halim A."/>
            <person name="Hossen Q.M.M."/>
            <person name="Hossain M.Z."/>
            <person name="Ahmed R."/>
            <person name="Khan M.M."/>
            <person name="Islam R."/>
            <person name="Rashid M.M."/>
            <person name="Khan S.A."/>
            <person name="Rahman M.S."/>
            <person name="Alam M."/>
        </authorList>
    </citation>
    <scope>NUCLEOTIDE SEQUENCE [LARGE SCALE GENOMIC DNA]</scope>
    <source>
        <strain evidence="2">cv. CVL-1</strain>
        <tissue evidence="1">Whole seedling</tissue>
    </source>
</reference>
<evidence type="ECO:0000313" key="2">
    <source>
        <dbReference type="Proteomes" id="UP000188268"/>
    </source>
</evidence>
<sequence>MAVYCSVETTISSLAYAAAWTTRSKRKNSQFLLFWASGL</sequence>
<comment type="caution">
    <text evidence="1">The sequence shown here is derived from an EMBL/GenBank/DDBJ whole genome shotgun (WGS) entry which is preliminary data.</text>
</comment>
<dbReference type="Gramene" id="OMO81885">
    <property type="protein sequence ID" value="OMO81885"/>
    <property type="gene ID" value="CCACVL1_12158"/>
</dbReference>
<name>A0A1R3IH51_COCAP</name>
<organism evidence="1 2">
    <name type="scientific">Corchorus capsularis</name>
    <name type="common">Jute</name>
    <dbReference type="NCBI Taxonomy" id="210143"/>
    <lineage>
        <taxon>Eukaryota</taxon>
        <taxon>Viridiplantae</taxon>
        <taxon>Streptophyta</taxon>
        <taxon>Embryophyta</taxon>
        <taxon>Tracheophyta</taxon>
        <taxon>Spermatophyta</taxon>
        <taxon>Magnoliopsida</taxon>
        <taxon>eudicotyledons</taxon>
        <taxon>Gunneridae</taxon>
        <taxon>Pentapetalae</taxon>
        <taxon>rosids</taxon>
        <taxon>malvids</taxon>
        <taxon>Malvales</taxon>
        <taxon>Malvaceae</taxon>
        <taxon>Grewioideae</taxon>
        <taxon>Apeibeae</taxon>
        <taxon>Corchorus</taxon>
    </lineage>
</organism>
<keyword evidence="2" id="KW-1185">Reference proteome</keyword>
<dbReference type="EMBL" id="AWWV01010067">
    <property type="protein sequence ID" value="OMO81885.1"/>
    <property type="molecule type" value="Genomic_DNA"/>
</dbReference>
<dbReference type="Proteomes" id="UP000188268">
    <property type="component" value="Unassembled WGS sequence"/>
</dbReference>
<evidence type="ECO:0000313" key="1">
    <source>
        <dbReference type="EMBL" id="OMO81885.1"/>
    </source>
</evidence>
<protein>
    <submittedName>
        <fullName evidence="1">Uncharacterized protein</fullName>
    </submittedName>
</protein>